<dbReference type="PANTHER" id="PTHR41878:SF1">
    <property type="entry name" value="TNPR PROTEIN"/>
    <property type="match status" value="1"/>
</dbReference>
<reference evidence="2 3" key="1">
    <citation type="submission" date="2023-07" db="EMBL/GenBank/DDBJ databases">
        <title>Sequencing the genomes of 1000 actinobacteria strains.</title>
        <authorList>
            <person name="Klenk H.-P."/>
        </authorList>
    </citation>
    <scope>NUCLEOTIDE SEQUENCE [LARGE SCALE GENOMIC DNA]</scope>
    <source>
        <strain evidence="2 3">DSM 44710</strain>
    </source>
</reference>
<evidence type="ECO:0000313" key="3">
    <source>
        <dbReference type="Proteomes" id="UP001240984"/>
    </source>
</evidence>
<evidence type="ECO:0000259" key="1">
    <source>
        <dbReference type="Pfam" id="PF07929"/>
    </source>
</evidence>
<sequence>MTSELNRAADDTTLLIRARRIADWVGDGRAVTPKGLLKPADVPAAAAALGVPLPARFRSAGDVGAIHRPWVAAQGAGLLTVTGGRAVRADVTGDDSLTLWWAAVRAVLQAESPPGEDRAMPVLCRMLLTAASAGPAGSTAGSTADFPAVFRELMHQASVDDFHAVNSLYRDERGPVDIGLDFLGEAGAVHDRRITALGRWLLERMTEEWPPPLTPELSATEVLDRLAGLAGDEAWHEAGPWLAGRTADAAARELLTAAATAAPAQRLAAVDVASNLGDEALPAWREAAATPTLGPHARLVLADGAPDTEDADQGWFAVEYALAALSTDGPEEAYHTLREYNGVDTAGTGHPGEPELREALSSLIAAGGPPVPVYQLKISLSRVRPAVWRRIRLPATTTLDELHHIIRIAFDWDDDHLHVFTAGGLDYADPSFGMEQTRDESRARLSRVAPRAGATMTYVYDLGDHWEHRIVVERITGTASPDMLAVCVAGEGDAPVEDWIPGDGPETTPFDLEAINRRLSGDDAAPVAGTTLFDRAGDLKGELVAFSRQPRYDRDLTRFLTEHGGGTGRLTERQGTLLWDTFLLEHRLPSGRTVLEDFVAAHPELPGPEREMLLGWQDVVQGSFEVLRHEGPAVVVDNLVDDLTYRVRSNKGPDVFRQLGAGWFILGRLVAVGDEWMLSGSADLVRPEQRDTAYAIALEFSTHMPAAVFRNPEKLATAWEMQRLDRERFIRFFGTDQVVLPDDQVEARLGDYYAFARGETDSAPGAPLPETAGAETVALIYDEIDGLGTYTNFGRVAEAFADPDLLRRRRWREDTLSYLHDDSVEPMVLRRLADPDPANATIVFRRLLKRPSFEWTRDAEATLRELKPAYYAHPPRPSTTVLSDRLAAFATSRRVVAGT</sequence>
<dbReference type="Gene3D" id="3.10.290.30">
    <property type="entry name" value="MM3350-like"/>
    <property type="match status" value="1"/>
</dbReference>
<evidence type="ECO:0000313" key="2">
    <source>
        <dbReference type="EMBL" id="MDP9793404.1"/>
    </source>
</evidence>
<dbReference type="Proteomes" id="UP001240984">
    <property type="component" value="Unassembled WGS sequence"/>
</dbReference>
<dbReference type="Pfam" id="PF07929">
    <property type="entry name" value="PRiA4_ORF3"/>
    <property type="match status" value="1"/>
</dbReference>
<organism evidence="2 3">
    <name type="scientific">Catenuloplanes nepalensis</name>
    <dbReference type="NCBI Taxonomy" id="587533"/>
    <lineage>
        <taxon>Bacteria</taxon>
        <taxon>Bacillati</taxon>
        <taxon>Actinomycetota</taxon>
        <taxon>Actinomycetes</taxon>
        <taxon>Micromonosporales</taxon>
        <taxon>Micromonosporaceae</taxon>
        <taxon>Catenuloplanes</taxon>
    </lineage>
</organism>
<gene>
    <name evidence="2" type="ORF">J2S43_001916</name>
</gene>
<protein>
    <recommendedName>
        <fullName evidence="1">Plasmid pRiA4b Orf3-like domain-containing protein</fullName>
    </recommendedName>
</protein>
<proteinExistence type="predicted"/>
<dbReference type="InterPro" id="IPR012912">
    <property type="entry name" value="Plasmid_pRiA4b_Orf3-like"/>
</dbReference>
<comment type="caution">
    <text evidence="2">The sequence shown here is derived from an EMBL/GenBank/DDBJ whole genome shotgun (WGS) entry which is preliminary data.</text>
</comment>
<dbReference type="EMBL" id="JAUSRA010000001">
    <property type="protein sequence ID" value="MDP9793404.1"/>
    <property type="molecule type" value="Genomic_DNA"/>
</dbReference>
<name>A0ABT9MPP2_9ACTN</name>
<accession>A0ABT9MPP2</accession>
<dbReference type="InterPro" id="IPR024047">
    <property type="entry name" value="MM3350-like_sf"/>
</dbReference>
<keyword evidence="3" id="KW-1185">Reference proteome</keyword>
<dbReference type="PANTHER" id="PTHR41878">
    <property type="entry name" value="LEXA REPRESSOR-RELATED"/>
    <property type="match status" value="1"/>
</dbReference>
<dbReference type="RefSeq" id="WP_306828441.1">
    <property type="nucleotide sequence ID" value="NZ_JAUSRA010000001.1"/>
</dbReference>
<feature type="domain" description="Plasmid pRiA4b Orf3-like" evidence="1">
    <location>
        <begin position="373"/>
        <end position="498"/>
    </location>
</feature>
<dbReference type="SUPFAM" id="SSF159941">
    <property type="entry name" value="MM3350-like"/>
    <property type="match status" value="1"/>
</dbReference>